<keyword evidence="2" id="KW-1133">Transmembrane helix</keyword>
<reference evidence="3 4" key="1">
    <citation type="submission" date="2021-01" db="EMBL/GenBank/DDBJ databases">
        <title>Genomic Encyclopedia of Type Strains, Phase IV (KMG-IV): sequencing the most valuable type-strain genomes for metagenomic binning, comparative biology and taxonomic classification.</title>
        <authorList>
            <person name="Goeker M."/>
        </authorList>
    </citation>
    <scope>NUCLEOTIDE SEQUENCE [LARGE SCALE GENOMIC DNA]</scope>
    <source>
        <strain evidence="3 4">DSM 24436</strain>
    </source>
</reference>
<evidence type="ECO:0000256" key="1">
    <source>
        <dbReference type="SAM" id="MobiDB-lite"/>
    </source>
</evidence>
<organism evidence="3 4">
    <name type="scientific">Fusibacter tunisiensis</name>
    <dbReference type="NCBI Taxonomy" id="1008308"/>
    <lineage>
        <taxon>Bacteria</taxon>
        <taxon>Bacillati</taxon>
        <taxon>Bacillota</taxon>
        <taxon>Clostridia</taxon>
        <taxon>Eubacteriales</taxon>
        <taxon>Eubacteriales Family XII. Incertae Sedis</taxon>
        <taxon>Fusibacter</taxon>
    </lineage>
</organism>
<gene>
    <name evidence="3" type="ORF">JOC49_001728</name>
</gene>
<sequence>MFEKIKDFLYDISDIVLSLLIIAVIFYSVSWKITDTLSVDMTSPSETSSSDAPSTESPVIVVTPDPTEPVESTEATTVPETEPPTDAPELLTFTVPEGATGYGIGEKLQAEGFITDVNAFVQRLIQMGFDSKLRSGSFKLSKTDDMDTLIKVLAGQGR</sequence>
<comment type="caution">
    <text evidence="3">The sequence shown here is derived from an EMBL/GenBank/DDBJ whole genome shotgun (WGS) entry which is preliminary data.</text>
</comment>
<keyword evidence="2" id="KW-0812">Transmembrane</keyword>
<keyword evidence="2" id="KW-0472">Membrane</keyword>
<name>A0ABS2MS17_9FIRM</name>
<proteinExistence type="predicted"/>
<feature type="transmembrane region" description="Helical" evidence="2">
    <location>
        <begin position="12"/>
        <end position="31"/>
    </location>
</feature>
<dbReference type="Gene3D" id="3.30.1490.480">
    <property type="entry name" value="Endolytic murein transglycosylase"/>
    <property type="match status" value="1"/>
</dbReference>
<evidence type="ECO:0000256" key="2">
    <source>
        <dbReference type="SAM" id="Phobius"/>
    </source>
</evidence>
<protein>
    <recommendedName>
        <fullName evidence="5">YceG-like family protein</fullName>
    </recommendedName>
</protein>
<evidence type="ECO:0000313" key="4">
    <source>
        <dbReference type="Proteomes" id="UP000767854"/>
    </source>
</evidence>
<feature type="compositionally biased region" description="Low complexity" evidence="1">
    <location>
        <begin position="69"/>
        <end position="80"/>
    </location>
</feature>
<evidence type="ECO:0000313" key="3">
    <source>
        <dbReference type="EMBL" id="MBM7562185.1"/>
    </source>
</evidence>
<evidence type="ECO:0008006" key="5">
    <source>
        <dbReference type="Google" id="ProtNLM"/>
    </source>
</evidence>
<accession>A0ABS2MS17</accession>
<feature type="region of interest" description="Disordered" evidence="1">
    <location>
        <begin position="40"/>
        <end position="89"/>
    </location>
</feature>
<keyword evidence="4" id="KW-1185">Reference proteome</keyword>
<dbReference type="Proteomes" id="UP000767854">
    <property type="component" value="Unassembled WGS sequence"/>
</dbReference>
<dbReference type="EMBL" id="JAFBDT010000013">
    <property type="protein sequence ID" value="MBM7562185.1"/>
    <property type="molecule type" value="Genomic_DNA"/>
</dbReference>
<dbReference type="RefSeq" id="WP_204664353.1">
    <property type="nucleotide sequence ID" value="NZ_JAFBDT010000013.1"/>
</dbReference>
<feature type="compositionally biased region" description="Low complexity" evidence="1">
    <location>
        <begin position="40"/>
        <end position="59"/>
    </location>
</feature>